<dbReference type="AlphaFoldDB" id="A0A510KLA7"/>
<dbReference type="EMBL" id="AP019840">
    <property type="protein sequence ID" value="BBM52509.1"/>
    <property type="molecule type" value="Genomic_DNA"/>
</dbReference>
<reference evidence="2 3" key="1">
    <citation type="submission" date="2019-07" db="EMBL/GenBank/DDBJ databases">
        <title>Complete Genome Sequence of Leptotrichia trevisanii Strain JMUB3935.</title>
        <authorList>
            <person name="Watanabe S."/>
            <person name="Cui L."/>
        </authorList>
    </citation>
    <scope>NUCLEOTIDE SEQUENCE [LARGE SCALE GENOMIC DNA]</scope>
    <source>
        <strain evidence="2 3">JMUB3935</strain>
    </source>
</reference>
<evidence type="ECO:0000313" key="2">
    <source>
        <dbReference type="EMBL" id="BBM52509.1"/>
    </source>
</evidence>
<feature type="compositionally biased region" description="Basic residues" evidence="1">
    <location>
        <begin position="270"/>
        <end position="284"/>
    </location>
</feature>
<dbReference type="SUPFAM" id="SSF69279">
    <property type="entry name" value="Phage tail proteins"/>
    <property type="match status" value="1"/>
</dbReference>
<protein>
    <submittedName>
        <fullName evidence="2">Uncharacterized protein</fullName>
    </submittedName>
</protein>
<accession>A0A510KLA7</accession>
<dbReference type="STRING" id="1122173.GCA_000482505_02245"/>
<proteinExistence type="predicted"/>
<feature type="region of interest" description="Disordered" evidence="1">
    <location>
        <begin position="243"/>
        <end position="284"/>
    </location>
</feature>
<dbReference type="Pfam" id="PF05954">
    <property type="entry name" value="Phage_GPD"/>
    <property type="match status" value="1"/>
</dbReference>
<dbReference type="RefSeq" id="WP_146996873.1">
    <property type="nucleotide sequence ID" value="NZ_AP019840.1"/>
</dbReference>
<name>A0A510KLA7_9FUSO</name>
<sequence length="284" mass="33499">MAFARNIRVIVIFNKVDISDEIAHSISSLNYTDNSKNAIDDLELELENLDYRWLKEWYPDENAQLLVGIHEEKENKTNFLDLGTFYVDEPTFENNRLNLKCLALPLDQNIRDQKNSVAWERITLKELVTQIANKHEMNAEIYAENEFFERLDQNQETDLAFINRVVKETGLNMKVSDDKIIIFDDEEMEKNDTVEIFNINDERIRSFSLKKKNKEIYDNVEVSYYDPDKKKVIKEIITKKELEKRNQVTTESSEEKSSENKKSKNNSKPSKNRKSSKRVKSKKK</sequence>
<dbReference type="Proteomes" id="UP000321378">
    <property type="component" value="Chromosome"/>
</dbReference>
<evidence type="ECO:0000313" key="3">
    <source>
        <dbReference type="Proteomes" id="UP000321378"/>
    </source>
</evidence>
<organism evidence="2 3">
    <name type="scientific">Leptotrichia trevisanii</name>
    <dbReference type="NCBI Taxonomy" id="109328"/>
    <lineage>
        <taxon>Bacteria</taxon>
        <taxon>Fusobacteriati</taxon>
        <taxon>Fusobacteriota</taxon>
        <taxon>Fusobacteriia</taxon>
        <taxon>Fusobacteriales</taxon>
        <taxon>Leptotrichiaceae</taxon>
        <taxon>Leptotrichia</taxon>
    </lineage>
</organism>
<feature type="compositionally biased region" description="Basic and acidic residues" evidence="1">
    <location>
        <begin position="253"/>
        <end position="262"/>
    </location>
</feature>
<gene>
    <name evidence="2" type="ORF">JMUB3935_1488</name>
</gene>
<evidence type="ECO:0000256" key="1">
    <source>
        <dbReference type="SAM" id="MobiDB-lite"/>
    </source>
</evidence>